<comment type="caution">
    <text evidence="1">The sequence shown here is derived from an EMBL/GenBank/DDBJ whole genome shotgun (WGS) entry which is preliminary data.</text>
</comment>
<keyword evidence="2" id="KW-1185">Reference proteome</keyword>
<dbReference type="RefSeq" id="WP_136572780.1">
    <property type="nucleotide sequence ID" value="NZ_STFG01000004.1"/>
</dbReference>
<organism evidence="1 2">
    <name type="scientific">Lampropedia puyangensis</name>
    <dbReference type="NCBI Taxonomy" id="1330072"/>
    <lineage>
        <taxon>Bacteria</taxon>
        <taxon>Pseudomonadati</taxon>
        <taxon>Pseudomonadota</taxon>
        <taxon>Betaproteobacteria</taxon>
        <taxon>Burkholderiales</taxon>
        <taxon>Comamonadaceae</taxon>
        <taxon>Lampropedia</taxon>
    </lineage>
</organism>
<dbReference type="OrthoDB" id="8913706at2"/>
<dbReference type="Proteomes" id="UP000308917">
    <property type="component" value="Unassembled WGS sequence"/>
</dbReference>
<reference evidence="1 2" key="1">
    <citation type="journal article" date="2015" name="Antonie Van Leeuwenhoek">
        <title>Lampropedia puyangensis sp. nov., isolated from symptomatic bark of Populus ? euramericana canker and emended description of Lampropedia hyalina (Ehrenberg 1832) Lee et al. 2004.</title>
        <authorList>
            <person name="Li Y."/>
            <person name="Wang T."/>
            <person name="Piao C.G."/>
            <person name="Wang L.F."/>
            <person name="Tian G.Z."/>
            <person name="Zhu T.H."/>
            <person name="Guo M.W."/>
        </authorList>
    </citation>
    <scope>NUCLEOTIDE SEQUENCE [LARGE SCALE GENOMIC DNA]</scope>
    <source>
        <strain evidence="1 2">2-bin</strain>
    </source>
</reference>
<dbReference type="EMBL" id="STFG01000004">
    <property type="protein sequence ID" value="THU03672.1"/>
    <property type="molecule type" value="Genomic_DNA"/>
</dbReference>
<name>A0A4S8FCU2_9BURK</name>
<gene>
    <name evidence="1" type="ORF">E9531_05650</name>
</gene>
<accession>A0A4S8FCU2</accession>
<protein>
    <submittedName>
        <fullName evidence="1">Uncharacterized protein</fullName>
    </submittedName>
</protein>
<evidence type="ECO:0000313" key="1">
    <source>
        <dbReference type="EMBL" id="THU03672.1"/>
    </source>
</evidence>
<dbReference type="AlphaFoldDB" id="A0A4S8FCU2"/>
<proteinExistence type="predicted"/>
<evidence type="ECO:0000313" key="2">
    <source>
        <dbReference type="Proteomes" id="UP000308917"/>
    </source>
</evidence>
<sequence length="150" mass="16418">MDTLTETNAVKQDIRSRLLYLRQWPDFSSEYDGSRVGDLARICALLSRKPTVGFLVYRSVDLPSYEVEPMLEQLFAAQCIGLFQVGASVSPLEEDLAQASGAVSEAGAVSLAQEEIPVEPESTNKAALTSGTPVQSFLKKLWGKLLTHKQ</sequence>